<gene>
    <name evidence="1" type="ORF">DVH02_25810</name>
</gene>
<organism evidence="1 2">
    <name type="scientific">Streptomyces corynorhini</name>
    <dbReference type="NCBI Taxonomy" id="2282652"/>
    <lineage>
        <taxon>Bacteria</taxon>
        <taxon>Bacillati</taxon>
        <taxon>Actinomycetota</taxon>
        <taxon>Actinomycetes</taxon>
        <taxon>Kitasatosporales</taxon>
        <taxon>Streptomycetaceae</taxon>
        <taxon>Streptomyces</taxon>
    </lineage>
</organism>
<comment type="caution">
    <text evidence="1">The sequence shown here is derived from an EMBL/GenBank/DDBJ whole genome shotgun (WGS) entry which is preliminary data.</text>
</comment>
<proteinExistence type="predicted"/>
<reference evidence="1 2" key="1">
    <citation type="submission" date="2018-07" db="EMBL/GenBank/DDBJ databases">
        <title>Streptomyces species from bats.</title>
        <authorList>
            <person name="Dunlap C."/>
        </authorList>
    </citation>
    <scope>NUCLEOTIDE SEQUENCE [LARGE SCALE GENOMIC DNA]</scope>
    <source>
        <strain evidence="1 2">AC230</strain>
    </source>
</reference>
<dbReference type="AlphaFoldDB" id="A0A370B3T6"/>
<name>A0A370B3T6_9ACTN</name>
<accession>A0A370B3T6</accession>
<evidence type="ECO:0000313" key="1">
    <source>
        <dbReference type="EMBL" id="RDG35332.1"/>
    </source>
</evidence>
<keyword evidence="2" id="KW-1185">Reference proteome</keyword>
<sequence length="110" mass="11897">MNALTETCGAQRPGFEGRPHIGINSLPCFLGTDHEGCHRNAWGQSWERVPVPDVNVPDVVCVACGNPTGAPIEIGYVERVSGPGYVQHVCPDCLYERPALPTPSEQLRAM</sequence>
<protein>
    <submittedName>
        <fullName evidence="1">Uncharacterized protein</fullName>
    </submittedName>
</protein>
<dbReference type="EMBL" id="QQNA01000230">
    <property type="protein sequence ID" value="RDG35332.1"/>
    <property type="molecule type" value="Genomic_DNA"/>
</dbReference>
<evidence type="ECO:0000313" key="2">
    <source>
        <dbReference type="Proteomes" id="UP000253741"/>
    </source>
</evidence>
<dbReference type="Proteomes" id="UP000253741">
    <property type="component" value="Unassembled WGS sequence"/>
</dbReference>